<dbReference type="Pfam" id="PF19484">
    <property type="entry name" value="DUF6020"/>
    <property type="match status" value="1"/>
</dbReference>
<dbReference type="Proteomes" id="UP001197875">
    <property type="component" value="Unassembled WGS sequence"/>
</dbReference>
<sequence>MLLSSFTGNNTFACVLYSLVQMLLMSWIFSYSICWLRNKNISKVICGIVLMFFAFPRFWAQHAISMWKDPVFSVLIYFYSLKLFDLIWSKGEVATEKNYILQCIFCVLGIGFSRNNGIYIMIFSVSIIAFWILVKYLEWGKCKKVLISSVICILFTWLVQGPGYKILGITGDPIESYGIPVQQVARTVVYNGSMTEDEKEFLNQLMPLEKYKDNYSPGLVDHFKWSSDFNTEFFNTHQSEFIKVWLSLLVKNPKLYLEAWELNTCGFWGLSFWELNNDPNNIAMGMPKEGSLEEPYNIKIGSLLGKNNAVDMLLKKYFSIYTPMPAVALCLWIALFMILLAAVKGKMKYVLIFVPCIGNILTLLIATPITYWPRYGLSFICLLPVCLVFPYLILDNNSRKID</sequence>
<dbReference type="InterPro" id="IPR046062">
    <property type="entry name" value="DUF6020"/>
</dbReference>
<feature type="transmembrane region" description="Helical" evidence="1">
    <location>
        <begin position="375"/>
        <end position="394"/>
    </location>
</feature>
<proteinExistence type="predicted"/>
<feature type="transmembrane region" description="Helical" evidence="1">
    <location>
        <begin position="117"/>
        <end position="134"/>
    </location>
</feature>
<protein>
    <submittedName>
        <fullName evidence="2">DUF6020 family protein</fullName>
    </submittedName>
</protein>
<evidence type="ECO:0000313" key="3">
    <source>
        <dbReference type="Proteomes" id="UP001197875"/>
    </source>
</evidence>
<feature type="transmembrane region" description="Helical" evidence="1">
    <location>
        <begin position="146"/>
        <end position="167"/>
    </location>
</feature>
<keyword evidence="1" id="KW-0812">Transmembrane</keyword>
<feature type="transmembrane region" description="Helical" evidence="1">
    <location>
        <begin position="320"/>
        <end position="342"/>
    </location>
</feature>
<accession>A0AAE3DQH6</accession>
<gene>
    <name evidence="2" type="ORF">LKD71_02490</name>
</gene>
<name>A0AAE3DQH6_9FIRM</name>
<dbReference type="AlphaFoldDB" id="A0AAE3DQH6"/>
<feature type="transmembrane region" description="Helical" evidence="1">
    <location>
        <begin position="41"/>
        <end position="59"/>
    </location>
</feature>
<feature type="transmembrane region" description="Helical" evidence="1">
    <location>
        <begin position="12"/>
        <end position="29"/>
    </location>
</feature>
<comment type="caution">
    <text evidence="2">The sequence shown here is derived from an EMBL/GenBank/DDBJ whole genome shotgun (WGS) entry which is preliminary data.</text>
</comment>
<organism evidence="2 3">
    <name type="scientific">Fusicatenibacter faecihominis</name>
    <dbReference type="NCBI Taxonomy" id="2881276"/>
    <lineage>
        <taxon>Bacteria</taxon>
        <taxon>Bacillati</taxon>
        <taxon>Bacillota</taxon>
        <taxon>Clostridia</taxon>
        <taxon>Lachnospirales</taxon>
        <taxon>Lachnospiraceae</taxon>
        <taxon>Fusicatenibacter</taxon>
    </lineage>
</organism>
<reference evidence="2 3" key="1">
    <citation type="submission" date="2021-10" db="EMBL/GenBank/DDBJ databases">
        <title>Anaerobic single-cell dispensing facilitates the cultivation of human gut bacteria.</title>
        <authorList>
            <person name="Afrizal A."/>
        </authorList>
    </citation>
    <scope>NUCLEOTIDE SEQUENCE [LARGE SCALE GENOMIC DNA]</scope>
    <source>
        <strain evidence="2 3">CLA-AA-H277</strain>
    </source>
</reference>
<evidence type="ECO:0000313" key="2">
    <source>
        <dbReference type="EMBL" id="MCC2188701.1"/>
    </source>
</evidence>
<dbReference type="EMBL" id="JAJEPR010000003">
    <property type="protein sequence ID" value="MCC2188701.1"/>
    <property type="molecule type" value="Genomic_DNA"/>
</dbReference>
<feature type="transmembrane region" description="Helical" evidence="1">
    <location>
        <begin position="349"/>
        <end position="369"/>
    </location>
</feature>
<keyword evidence="3" id="KW-1185">Reference proteome</keyword>
<evidence type="ECO:0000256" key="1">
    <source>
        <dbReference type="SAM" id="Phobius"/>
    </source>
</evidence>
<keyword evidence="1" id="KW-1133">Transmembrane helix</keyword>
<keyword evidence="1" id="KW-0472">Membrane</keyword>